<keyword evidence="4" id="KW-1185">Reference proteome</keyword>
<name>A0A8H9MES7_9PSEU</name>
<dbReference type="InterPro" id="IPR025828">
    <property type="entry name" value="Put_sensor_dom"/>
</dbReference>
<reference evidence="3" key="1">
    <citation type="journal article" date="2014" name="Int. J. Syst. Evol. Microbiol.">
        <title>Complete genome sequence of Corynebacterium casei LMG S-19264T (=DSM 44701T), isolated from a smear-ripened cheese.</title>
        <authorList>
            <consortium name="US DOE Joint Genome Institute (JGI-PGF)"/>
            <person name="Walter F."/>
            <person name="Albersmeier A."/>
            <person name="Kalinowski J."/>
            <person name="Ruckert C."/>
        </authorList>
    </citation>
    <scope>NUCLEOTIDE SEQUENCE</scope>
    <source>
        <strain evidence="3">CGMCC 4.7679</strain>
    </source>
</reference>
<dbReference type="AlphaFoldDB" id="A0A8H9MES7"/>
<evidence type="ECO:0000256" key="1">
    <source>
        <dbReference type="SAM" id="Phobius"/>
    </source>
</evidence>
<protein>
    <recommendedName>
        <fullName evidence="2">Putative sensor domain-containing protein</fullName>
    </recommendedName>
</protein>
<keyword evidence="1" id="KW-1133">Transmembrane helix</keyword>
<feature type="transmembrane region" description="Helical" evidence="1">
    <location>
        <begin position="16"/>
        <end position="39"/>
    </location>
</feature>
<feature type="domain" description="Putative sensor" evidence="2">
    <location>
        <begin position="19"/>
        <end position="201"/>
    </location>
</feature>
<organism evidence="3 4">
    <name type="scientific">Amycolatopsis bartoniae</name>
    <dbReference type="NCBI Taxonomy" id="941986"/>
    <lineage>
        <taxon>Bacteria</taxon>
        <taxon>Bacillati</taxon>
        <taxon>Actinomycetota</taxon>
        <taxon>Actinomycetes</taxon>
        <taxon>Pseudonocardiales</taxon>
        <taxon>Pseudonocardiaceae</taxon>
        <taxon>Amycolatopsis</taxon>
    </lineage>
</organism>
<feature type="transmembrane region" description="Helical" evidence="1">
    <location>
        <begin position="111"/>
        <end position="137"/>
    </location>
</feature>
<dbReference type="EMBL" id="BNAV01000013">
    <property type="protein sequence ID" value="GHF79982.1"/>
    <property type="molecule type" value="Genomic_DNA"/>
</dbReference>
<reference evidence="3" key="2">
    <citation type="submission" date="2020-09" db="EMBL/GenBank/DDBJ databases">
        <authorList>
            <person name="Sun Q."/>
            <person name="Zhou Y."/>
        </authorList>
    </citation>
    <scope>NUCLEOTIDE SEQUENCE</scope>
    <source>
        <strain evidence="3">CGMCC 4.7679</strain>
    </source>
</reference>
<keyword evidence="1" id="KW-0472">Membrane</keyword>
<sequence length="223" mass="23772">MTVHDGRRPHPSVGGALLYLLLNLPLGIAGFTAVVTLAAVGLGTVVVWAGLPVLALLVLGARAAGRFERARVHALLGAYVVTPYRPLPSANWRLRWRARVLDGATWRDMGYFVLLLPIGLAEFVIVVTSWSVGLGLAGLPVYYRWLPGHVFVVVDDHPWVVVDSVVKALPWAAAGLVVLALAVVLTRALGAGHARFARLVLGPGPRARRLAEESDEQPVGAVA</sequence>
<feature type="transmembrane region" description="Helical" evidence="1">
    <location>
        <begin position="168"/>
        <end position="189"/>
    </location>
</feature>
<dbReference type="Pfam" id="PF13796">
    <property type="entry name" value="Sensor"/>
    <property type="match status" value="1"/>
</dbReference>
<evidence type="ECO:0000259" key="2">
    <source>
        <dbReference type="Pfam" id="PF13796"/>
    </source>
</evidence>
<proteinExistence type="predicted"/>
<dbReference type="Proteomes" id="UP000658656">
    <property type="component" value="Unassembled WGS sequence"/>
</dbReference>
<gene>
    <name evidence="3" type="ORF">GCM10017566_62770</name>
</gene>
<evidence type="ECO:0000313" key="4">
    <source>
        <dbReference type="Proteomes" id="UP000658656"/>
    </source>
</evidence>
<keyword evidence="1" id="KW-0812">Transmembrane</keyword>
<accession>A0A8H9MES7</accession>
<feature type="transmembrane region" description="Helical" evidence="1">
    <location>
        <begin position="45"/>
        <end position="65"/>
    </location>
</feature>
<dbReference type="RefSeq" id="WP_145932544.1">
    <property type="nucleotide sequence ID" value="NZ_BNAV01000013.1"/>
</dbReference>
<dbReference type="OrthoDB" id="5183710at2"/>
<evidence type="ECO:0000313" key="3">
    <source>
        <dbReference type="EMBL" id="GHF79982.1"/>
    </source>
</evidence>
<comment type="caution">
    <text evidence="3">The sequence shown here is derived from an EMBL/GenBank/DDBJ whole genome shotgun (WGS) entry which is preliminary data.</text>
</comment>